<evidence type="ECO:0000313" key="6">
    <source>
        <dbReference type="WBParaSite" id="PSAMB.scaffold3977size16169.g23100.t2"/>
    </source>
</evidence>
<dbReference type="InterPro" id="IPR003609">
    <property type="entry name" value="Pan_app"/>
</dbReference>
<keyword evidence="1" id="KW-0732">Signal</keyword>
<reference evidence="6" key="1">
    <citation type="submission" date="2022-11" db="UniProtKB">
        <authorList>
            <consortium name="WormBaseParasite"/>
        </authorList>
    </citation>
    <scope>IDENTIFICATION</scope>
</reference>
<protein>
    <submittedName>
        <fullName evidence="6">Apple domain-containing protein</fullName>
    </submittedName>
</protein>
<proteinExistence type="predicted"/>
<dbReference type="GO" id="GO:0005886">
    <property type="term" value="C:plasma membrane"/>
    <property type="evidence" value="ECO:0007669"/>
    <property type="project" value="TreeGrafter"/>
</dbReference>
<dbReference type="WBParaSite" id="PSAMB.scaffold3977size16169.g23100.t2">
    <property type="protein sequence ID" value="PSAMB.scaffold3977size16169.g23100.t2"/>
    <property type="gene ID" value="PSAMB.scaffold3977size16169.g23100"/>
</dbReference>
<feature type="domain" description="Apple" evidence="4">
    <location>
        <begin position="355"/>
        <end position="443"/>
    </location>
</feature>
<dbReference type="PROSITE" id="PS50092">
    <property type="entry name" value="TSP1"/>
    <property type="match status" value="4"/>
</dbReference>
<name>A0A914WFH0_9BILA</name>
<dbReference type="SUPFAM" id="SSF82895">
    <property type="entry name" value="TSP-1 type 1 repeat"/>
    <property type="match status" value="4"/>
</dbReference>
<dbReference type="Proteomes" id="UP000887566">
    <property type="component" value="Unplaced"/>
</dbReference>
<dbReference type="SMART" id="SM00209">
    <property type="entry name" value="TSP1"/>
    <property type="match status" value="4"/>
</dbReference>
<dbReference type="Pfam" id="PF19028">
    <property type="entry name" value="TSP1_spondin"/>
    <property type="match status" value="4"/>
</dbReference>
<keyword evidence="3" id="KW-0325">Glycoprotein</keyword>
<dbReference type="GO" id="GO:0030036">
    <property type="term" value="P:actin cytoskeleton organization"/>
    <property type="evidence" value="ECO:0007669"/>
    <property type="project" value="TreeGrafter"/>
</dbReference>
<dbReference type="PANTHER" id="PTHR11311">
    <property type="entry name" value="SPONDIN"/>
    <property type="match status" value="1"/>
</dbReference>
<evidence type="ECO:0000313" key="5">
    <source>
        <dbReference type="Proteomes" id="UP000887566"/>
    </source>
</evidence>
<dbReference type="InterPro" id="IPR000884">
    <property type="entry name" value="TSP1_rpt"/>
</dbReference>
<dbReference type="InterPro" id="IPR036383">
    <property type="entry name" value="TSP1_rpt_sf"/>
</dbReference>
<organism evidence="5 6">
    <name type="scientific">Plectus sambesii</name>
    <dbReference type="NCBI Taxonomy" id="2011161"/>
    <lineage>
        <taxon>Eukaryota</taxon>
        <taxon>Metazoa</taxon>
        <taxon>Ecdysozoa</taxon>
        <taxon>Nematoda</taxon>
        <taxon>Chromadorea</taxon>
        <taxon>Plectida</taxon>
        <taxon>Plectina</taxon>
        <taxon>Plectoidea</taxon>
        <taxon>Plectidae</taxon>
        <taxon>Plectus</taxon>
    </lineage>
</organism>
<accession>A0A914WFH0</accession>
<dbReference type="AlphaFoldDB" id="A0A914WFH0"/>
<evidence type="ECO:0000256" key="2">
    <source>
        <dbReference type="ARBA" id="ARBA00023157"/>
    </source>
</evidence>
<sequence length="443" mass="47532">MCSDEETTSTQECNTEVCSMDCTYSDWSAYDTCSVTCGSGGTQTRTRTIESEPTGAGLACDESTLTESQPCSASVDCPVDCVYSEWSDFGDCSVSCGEGGEQSRTRTITTEAEGDGTPCDPSSLTETQECVMDGCPVDCIYGMWGDWGMCSVTCDSGDQERTREVASEGADGGEECNPTMLSETQSCDAGVPCETGDCVYGDWSDFGSCSSSCTGGEMTRYRDVITEGTFGIPCTEEDKMETMSCNDDVECSEACEIKNVDPQSKPTEACEIKNVDPQSKPSSKGYKAVGKADDCGAMCAAETSFICEAYLTKGPGDQCILYGKIDQHTTVLPLSVWTMYDLKCAVNKTANTSICMWKIVKTNIDPAATANGSGKGLFQAVDATHCQQLCQNNFPMNHCKAFAFSPNVPFYTTQSCYMYGEIDDVSSVPTNSSSTYDLYMLSC</sequence>
<evidence type="ECO:0000256" key="1">
    <source>
        <dbReference type="ARBA" id="ARBA00022729"/>
    </source>
</evidence>
<dbReference type="PANTHER" id="PTHR11311:SF30">
    <property type="entry name" value="SPONDIN-LIKE TSP1 DOMAIN-CONTAINING PROTEIN"/>
    <property type="match status" value="1"/>
</dbReference>
<keyword evidence="5" id="KW-1185">Reference proteome</keyword>
<dbReference type="PROSITE" id="PS50948">
    <property type="entry name" value="PAN"/>
    <property type="match status" value="1"/>
</dbReference>
<evidence type="ECO:0000256" key="3">
    <source>
        <dbReference type="ARBA" id="ARBA00023180"/>
    </source>
</evidence>
<keyword evidence="2" id="KW-1015">Disulfide bond</keyword>
<dbReference type="InterPro" id="IPR051418">
    <property type="entry name" value="Spondin/Thrombospondin_T1"/>
</dbReference>
<evidence type="ECO:0000259" key="4">
    <source>
        <dbReference type="PROSITE" id="PS50948"/>
    </source>
</evidence>
<dbReference type="InterPro" id="IPR044004">
    <property type="entry name" value="TSP1_spondin_dom"/>
</dbReference>
<dbReference type="Gene3D" id="2.20.100.10">
    <property type="entry name" value="Thrombospondin type-1 (TSP1) repeat"/>
    <property type="match status" value="4"/>
</dbReference>